<dbReference type="EMBL" id="JACHIF010000001">
    <property type="protein sequence ID" value="MBB5036729.1"/>
    <property type="molecule type" value="Genomic_DNA"/>
</dbReference>
<evidence type="ECO:0000313" key="2">
    <source>
        <dbReference type="EMBL" id="MBB5036729.1"/>
    </source>
</evidence>
<evidence type="ECO:0000256" key="1">
    <source>
        <dbReference type="SAM" id="SignalP"/>
    </source>
</evidence>
<dbReference type="InterPro" id="IPR029058">
    <property type="entry name" value="AB_hydrolase_fold"/>
</dbReference>
<sequence length="373" mass="41662">MMRRPNSLLVLSSAFLAAFAPLTRAADLELTETLQLPECHSLGWVRANAGVKNQQAWDGILDEVKWGTPSAGQAIERHWDWKLDDEQWSKVVKEKGEGKKEDVKFDLWLPEEADVVKGLVVISGHGSGETLFKHADMRRIARVLKLGLFKFIGNPMQRGFWPRRLLDERLQAFATKSQHEELAQVPLFLYGHSNGTGFSAIYPATEGTRVWAWVSMRPGTTYQVYQPLAAQVPGLIIFGEDDPFLARPSKAENLAIVEAMRQKHHALWNYAVEPKTGHGPGEKTWPLVFSFLRHSFATRVPTEAAQPPVSLSALKAQDGYLGQNWDPAKGGYQTLPIAPTADFTGDKSTASWLLNADYAADWQTFQRDGQLAE</sequence>
<comment type="caution">
    <text evidence="2">The sequence shown here is derived from an EMBL/GenBank/DDBJ whole genome shotgun (WGS) entry which is preliminary data.</text>
</comment>
<dbReference type="Proteomes" id="UP000534294">
    <property type="component" value="Unassembled WGS sequence"/>
</dbReference>
<name>A0A7W7YIG8_9BACT</name>
<evidence type="ECO:0008006" key="4">
    <source>
        <dbReference type="Google" id="ProtNLM"/>
    </source>
</evidence>
<dbReference type="RefSeq" id="WP_184205865.1">
    <property type="nucleotide sequence ID" value="NZ_JACHIF010000001.1"/>
</dbReference>
<proteinExistence type="predicted"/>
<keyword evidence="3" id="KW-1185">Reference proteome</keyword>
<feature type="chain" id="PRO_5030926336" description="Alpha/beta hydrolase family protein" evidence="1">
    <location>
        <begin position="26"/>
        <end position="373"/>
    </location>
</feature>
<evidence type="ECO:0000313" key="3">
    <source>
        <dbReference type="Proteomes" id="UP000534294"/>
    </source>
</evidence>
<organism evidence="2 3">
    <name type="scientific">Prosthecobacter dejongeii</name>
    <dbReference type="NCBI Taxonomy" id="48465"/>
    <lineage>
        <taxon>Bacteria</taxon>
        <taxon>Pseudomonadati</taxon>
        <taxon>Verrucomicrobiota</taxon>
        <taxon>Verrucomicrobiia</taxon>
        <taxon>Verrucomicrobiales</taxon>
        <taxon>Verrucomicrobiaceae</taxon>
        <taxon>Prosthecobacter</taxon>
    </lineage>
</organism>
<gene>
    <name evidence="2" type="ORF">HNQ64_000963</name>
</gene>
<feature type="signal peptide" evidence="1">
    <location>
        <begin position="1"/>
        <end position="25"/>
    </location>
</feature>
<accession>A0A7W7YIG8</accession>
<protein>
    <recommendedName>
        <fullName evidence="4">Alpha/beta hydrolase family protein</fullName>
    </recommendedName>
</protein>
<dbReference type="Gene3D" id="3.40.50.1820">
    <property type="entry name" value="alpha/beta hydrolase"/>
    <property type="match status" value="1"/>
</dbReference>
<keyword evidence="1" id="KW-0732">Signal</keyword>
<dbReference type="SUPFAM" id="SSF53474">
    <property type="entry name" value="alpha/beta-Hydrolases"/>
    <property type="match status" value="1"/>
</dbReference>
<dbReference type="AlphaFoldDB" id="A0A7W7YIG8"/>
<reference evidence="2 3" key="1">
    <citation type="submission" date="2020-08" db="EMBL/GenBank/DDBJ databases">
        <title>Genomic Encyclopedia of Type Strains, Phase IV (KMG-IV): sequencing the most valuable type-strain genomes for metagenomic binning, comparative biology and taxonomic classification.</title>
        <authorList>
            <person name="Goeker M."/>
        </authorList>
    </citation>
    <scope>NUCLEOTIDE SEQUENCE [LARGE SCALE GENOMIC DNA]</scope>
    <source>
        <strain evidence="2 3">DSM 12251</strain>
    </source>
</reference>